<evidence type="ECO:0000313" key="3">
    <source>
        <dbReference type="Proteomes" id="UP001589693"/>
    </source>
</evidence>
<evidence type="ECO:0000256" key="1">
    <source>
        <dbReference type="SAM" id="SignalP"/>
    </source>
</evidence>
<organism evidence="2 3">
    <name type="scientific">Allokutzneria oryzae</name>
    <dbReference type="NCBI Taxonomy" id="1378989"/>
    <lineage>
        <taxon>Bacteria</taxon>
        <taxon>Bacillati</taxon>
        <taxon>Actinomycetota</taxon>
        <taxon>Actinomycetes</taxon>
        <taxon>Pseudonocardiales</taxon>
        <taxon>Pseudonocardiaceae</taxon>
        <taxon>Allokutzneria</taxon>
    </lineage>
</organism>
<keyword evidence="3" id="KW-1185">Reference proteome</keyword>
<protein>
    <submittedName>
        <fullName evidence="2">Uncharacterized protein</fullName>
    </submittedName>
</protein>
<feature type="chain" id="PRO_5045455060" evidence="1">
    <location>
        <begin position="28"/>
        <end position="96"/>
    </location>
</feature>
<comment type="caution">
    <text evidence="2">The sequence shown here is derived from an EMBL/GenBank/DDBJ whole genome shotgun (WGS) entry which is preliminary data.</text>
</comment>
<name>A0ABV6A156_9PSEU</name>
<reference evidence="2 3" key="1">
    <citation type="submission" date="2024-09" db="EMBL/GenBank/DDBJ databases">
        <authorList>
            <person name="Sun Q."/>
            <person name="Mori K."/>
        </authorList>
    </citation>
    <scope>NUCLEOTIDE SEQUENCE [LARGE SCALE GENOMIC DNA]</scope>
    <source>
        <strain evidence="2 3">TBRC 7907</strain>
    </source>
</reference>
<keyword evidence="1" id="KW-0732">Signal</keyword>
<evidence type="ECO:0000313" key="2">
    <source>
        <dbReference type="EMBL" id="MFB9906882.1"/>
    </source>
</evidence>
<accession>A0ABV6A156</accession>
<sequence length="96" mass="9579">MRAMRVSLVVGAVAASVVFATGGAAVAASKATVCGVFAHTTATIYNKADKPVGTLSGSTATSACSRSTYHGRSVVFLAKGDRYVLAADVSAPSPLT</sequence>
<feature type="signal peptide" evidence="1">
    <location>
        <begin position="1"/>
        <end position="27"/>
    </location>
</feature>
<proteinExistence type="predicted"/>
<gene>
    <name evidence="2" type="ORF">ACFFQA_23350</name>
</gene>
<dbReference type="EMBL" id="JBHLZU010000019">
    <property type="protein sequence ID" value="MFB9906882.1"/>
    <property type="molecule type" value="Genomic_DNA"/>
</dbReference>
<dbReference type="RefSeq" id="WP_377856017.1">
    <property type="nucleotide sequence ID" value="NZ_JBHLZU010000019.1"/>
</dbReference>
<dbReference type="Proteomes" id="UP001589693">
    <property type="component" value="Unassembled WGS sequence"/>
</dbReference>